<dbReference type="InterPro" id="IPR001763">
    <property type="entry name" value="Rhodanese-like_dom"/>
</dbReference>
<dbReference type="GO" id="GO:0004792">
    <property type="term" value="F:thiosulfate-cyanide sulfurtransferase activity"/>
    <property type="evidence" value="ECO:0007669"/>
    <property type="project" value="TreeGrafter"/>
</dbReference>
<dbReference type="PANTHER" id="PTHR44086:SF10">
    <property type="entry name" value="THIOSULFATE SULFURTRANSFERASE_RHODANESE-LIKE DOMAIN-CONTAINING PROTEIN 3"/>
    <property type="match status" value="1"/>
</dbReference>
<dbReference type="PANTHER" id="PTHR44086">
    <property type="entry name" value="THIOSULFATE SULFURTRANSFERASE RDL2, MITOCHONDRIAL-RELATED"/>
    <property type="match status" value="1"/>
</dbReference>
<feature type="domain" description="Rhodanese" evidence="1">
    <location>
        <begin position="28"/>
        <end position="124"/>
    </location>
</feature>
<evidence type="ECO:0000259" key="1">
    <source>
        <dbReference type="PROSITE" id="PS50206"/>
    </source>
</evidence>
<comment type="caution">
    <text evidence="2">The sequence shown here is derived from an EMBL/GenBank/DDBJ whole genome shotgun (WGS) entry which is preliminary data.</text>
</comment>
<sequence length="124" mass="14125">MFKAFDLITRIYPNVERMSAKDAAEAAERGEVVLLDVRAAHEIARTGKARNALHVELPYMRHKANPASKHFDPAFDPSKVFVLYCENGARSLMAGRIMKKLGYERVYNMGAFREWQNAKLPVDK</sequence>
<dbReference type="SMART" id="SM00450">
    <property type="entry name" value="RHOD"/>
    <property type="match status" value="1"/>
</dbReference>
<accession>A0A4R2Q376</accession>
<dbReference type="EMBL" id="SLXP01000003">
    <property type="protein sequence ID" value="TCP42148.1"/>
    <property type="molecule type" value="Genomic_DNA"/>
</dbReference>
<evidence type="ECO:0000313" key="2">
    <source>
        <dbReference type="EMBL" id="TCP42148.1"/>
    </source>
</evidence>
<dbReference type="Pfam" id="PF00581">
    <property type="entry name" value="Rhodanese"/>
    <property type="match status" value="1"/>
</dbReference>
<dbReference type="OrthoDB" id="9807812at2"/>
<dbReference type="Proteomes" id="UP000294835">
    <property type="component" value="Unassembled WGS sequence"/>
</dbReference>
<protein>
    <submittedName>
        <fullName evidence="2">Rhodanese-related sulfurtransferase</fullName>
    </submittedName>
</protein>
<dbReference type="AlphaFoldDB" id="A0A4R2Q376"/>
<gene>
    <name evidence="2" type="ORF">EV662_10353</name>
</gene>
<evidence type="ECO:0000313" key="3">
    <source>
        <dbReference type="Proteomes" id="UP000294835"/>
    </source>
</evidence>
<keyword evidence="2" id="KW-0808">Transferase</keyword>
<dbReference type="RefSeq" id="WP_132461297.1">
    <property type="nucleotide sequence ID" value="NZ_SLXP01000003.1"/>
</dbReference>
<name>A0A4R2Q376_9RHOB</name>
<reference evidence="2 3" key="1">
    <citation type="submission" date="2019-03" db="EMBL/GenBank/DDBJ databases">
        <title>Genomic Encyclopedia of Type Strains, Phase IV (KMG-IV): sequencing the most valuable type-strain genomes for metagenomic binning, comparative biology and taxonomic classification.</title>
        <authorList>
            <person name="Goeker M."/>
        </authorList>
    </citation>
    <scope>NUCLEOTIDE SEQUENCE [LARGE SCALE GENOMIC DNA]</scope>
    <source>
        <strain evidence="2 3">DSM 18063</strain>
    </source>
</reference>
<dbReference type="SUPFAM" id="SSF52821">
    <property type="entry name" value="Rhodanese/Cell cycle control phosphatase"/>
    <property type="match status" value="1"/>
</dbReference>
<dbReference type="InterPro" id="IPR036873">
    <property type="entry name" value="Rhodanese-like_dom_sf"/>
</dbReference>
<dbReference type="Gene3D" id="3.40.250.10">
    <property type="entry name" value="Rhodanese-like domain"/>
    <property type="match status" value="1"/>
</dbReference>
<keyword evidence="3" id="KW-1185">Reference proteome</keyword>
<dbReference type="PROSITE" id="PS50206">
    <property type="entry name" value="RHODANESE_3"/>
    <property type="match status" value="1"/>
</dbReference>
<proteinExistence type="predicted"/>
<organism evidence="2 3">
    <name type="scientific">Rhodovulum marinum</name>
    <dbReference type="NCBI Taxonomy" id="320662"/>
    <lineage>
        <taxon>Bacteria</taxon>
        <taxon>Pseudomonadati</taxon>
        <taxon>Pseudomonadota</taxon>
        <taxon>Alphaproteobacteria</taxon>
        <taxon>Rhodobacterales</taxon>
        <taxon>Paracoccaceae</taxon>
        <taxon>Rhodovulum</taxon>
    </lineage>
</organism>